<feature type="compositionally biased region" description="Basic and acidic residues" evidence="1">
    <location>
        <begin position="1"/>
        <end position="14"/>
    </location>
</feature>
<proteinExistence type="predicted"/>
<gene>
    <name evidence="2" type="ORF">ENS06_02250</name>
</gene>
<accession>A0A832EIF4</accession>
<evidence type="ECO:0000256" key="1">
    <source>
        <dbReference type="SAM" id="MobiDB-lite"/>
    </source>
</evidence>
<name>A0A832EIF4_9BACT</name>
<organism evidence="2">
    <name type="scientific">Desulfacinum infernum</name>
    <dbReference type="NCBI Taxonomy" id="35837"/>
    <lineage>
        <taxon>Bacteria</taxon>
        <taxon>Pseudomonadati</taxon>
        <taxon>Thermodesulfobacteriota</taxon>
        <taxon>Syntrophobacteria</taxon>
        <taxon>Syntrophobacterales</taxon>
        <taxon>Syntrophobacteraceae</taxon>
        <taxon>Desulfacinum</taxon>
    </lineage>
</organism>
<sequence>MADDPSRCATREYSADAGPENPRNFIFSPEVGKTLAGPNADRAVEPRDIEAVEQFGRGVLTIEGFQLAPAEDGCPEIQWLEFSVQVQGGY</sequence>
<feature type="region of interest" description="Disordered" evidence="1">
    <location>
        <begin position="1"/>
        <end position="24"/>
    </location>
</feature>
<comment type="caution">
    <text evidence="2">The sequence shown here is derived from an EMBL/GenBank/DDBJ whole genome shotgun (WGS) entry which is preliminary data.</text>
</comment>
<reference evidence="2" key="1">
    <citation type="journal article" date="2020" name="mSystems">
        <title>Genome- and Community-Level Interaction Insights into Carbon Utilization and Element Cycling Functions of Hydrothermarchaeota in Hydrothermal Sediment.</title>
        <authorList>
            <person name="Zhou Z."/>
            <person name="Liu Y."/>
            <person name="Xu W."/>
            <person name="Pan J."/>
            <person name="Luo Z.H."/>
            <person name="Li M."/>
        </authorList>
    </citation>
    <scope>NUCLEOTIDE SEQUENCE [LARGE SCALE GENOMIC DNA]</scope>
    <source>
        <strain evidence="2">SpSt-456</strain>
    </source>
</reference>
<protein>
    <submittedName>
        <fullName evidence="2">Uncharacterized protein</fullName>
    </submittedName>
</protein>
<dbReference type="AlphaFoldDB" id="A0A832EIF4"/>
<dbReference type="EMBL" id="DSTK01000009">
    <property type="protein sequence ID" value="HFK96130.1"/>
    <property type="molecule type" value="Genomic_DNA"/>
</dbReference>
<evidence type="ECO:0000313" key="2">
    <source>
        <dbReference type="EMBL" id="HFK96130.1"/>
    </source>
</evidence>